<proteinExistence type="predicted"/>
<dbReference type="Proteomes" id="UP001497516">
    <property type="component" value="Chromosome 1"/>
</dbReference>
<dbReference type="AlphaFoldDB" id="A0AAV2C8X4"/>
<comment type="subcellular location">
    <subcellularLocation>
        <location evidence="1">Membrane</location>
        <topology evidence="1">Multi-pass membrane protein</topology>
    </subcellularLocation>
</comment>
<dbReference type="GO" id="GO:0016020">
    <property type="term" value="C:membrane"/>
    <property type="evidence" value="ECO:0007669"/>
    <property type="project" value="UniProtKB-SubCell"/>
</dbReference>
<gene>
    <name evidence="5" type="ORF">LTRI10_LOCUS276</name>
</gene>
<organism evidence="5 6">
    <name type="scientific">Linum trigynum</name>
    <dbReference type="NCBI Taxonomy" id="586398"/>
    <lineage>
        <taxon>Eukaryota</taxon>
        <taxon>Viridiplantae</taxon>
        <taxon>Streptophyta</taxon>
        <taxon>Embryophyta</taxon>
        <taxon>Tracheophyta</taxon>
        <taxon>Spermatophyta</taxon>
        <taxon>Magnoliopsida</taxon>
        <taxon>eudicotyledons</taxon>
        <taxon>Gunneridae</taxon>
        <taxon>Pentapetalae</taxon>
        <taxon>rosids</taxon>
        <taxon>fabids</taxon>
        <taxon>Malpighiales</taxon>
        <taxon>Linaceae</taxon>
        <taxon>Linum</taxon>
    </lineage>
</organism>
<dbReference type="Gene3D" id="1.20.1080.10">
    <property type="entry name" value="Glycerol uptake facilitator protein"/>
    <property type="match status" value="1"/>
</dbReference>
<dbReference type="SUPFAM" id="SSF81338">
    <property type="entry name" value="Aquaporin-like"/>
    <property type="match status" value="1"/>
</dbReference>
<keyword evidence="6" id="KW-1185">Reference proteome</keyword>
<evidence type="ECO:0000313" key="5">
    <source>
        <dbReference type="EMBL" id="CAL1352295.1"/>
    </source>
</evidence>
<dbReference type="InterPro" id="IPR044226">
    <property type="entry name" value="SIP2-1-like"/>
</dbReference>
<evidence type="ECO:0000256" key="4">
    <source>
        <dbReference type="ARBA" id="ARBA00023136"/>
    </source>
</evidence>
<dbReference type="PANTHER" id="PTHR47720:SF1">
    <property type="entry name" value="AQUAPORIN SIP2-1-RELATED"/>
    <property type="match status" value="1"/>
</dbReference>
<sequence>MAPAAAVAAGGPSKSRLLVADFAMSFMWVCSSPLLKMFVFDVLGMRSHDPVSEIVKCACSITNMFFFALLGQVSRGGTYNPLNVLSDAVSGDFLRFLFVFGARIPAQVFGSISGVRFMIKTFPEIGLGPRLQVDIHHGALTEGLLTFSIVTISLVLSRKISGSFFMKTWISSVMKVTLHILGSDLTGGCMNPASVMGWAYARGIHLSKEHLYVYWLAPVKATLLAGWIFKMVTAAPSKGATTAEKEKLNK</sequence>
<keyword evidence="2" id="KW-0812">Transmembrane</keyword>
<evidence type="ECO:0000256" key="1">
    <source>
        <dbReference type="ARBA" id="ARBA00004141"/>
    </source>
</evidence>
<keyword evidence="4" id="KW-0472">Membrane</keyword>
<dbReference type="InterPro" id="IPR023271">
    <property type="entry name" value="Aquaporin-like"/>
</dbReference>
<evidence type="ECO:0000256" key="2">
    <source>
        <dbReference type="ARBA" id="ARBA00022692"/>
    </source>
</evidence>
<keyword evidence="3" id="KW-1133">Transmembrane helix</keyword>
<evidence type="ECO:0000256" key="3">
    <source>
        <dbReference type="ARBA" id="ARBA00022989"/>
    </source>
</evidence>
<dbReference type="Pfam" id="PF00230">
    <property type="entry name" value="MIP"/>
    <property type="match status" value="1"/>
</dbReference>
<protein>
    <recommendedName>
        <fullName evidence="7">Aquaporin SIP2-1</fullName>
    </recommendedName>
</protein>
<evidence type="ECO:0008006" key="7">
    <source>
        <dbReference type="Google" id="ProtNLM"/>
    </source>
</evidence>
<dbReference type="InterPro" id="IPR000425">
    <property type="entry name" value="MIP"/>
</dbReference>
<dbReference type="PANTHER" id="PTHR47720">
    <property type="entry name" value="AQUAPORIN SIP2-1-RELATED"/>
    <property type="match status" value="1"/>
</dbReference>
<dbReference type="GO" id="GO:0015267">
    <property type="term" value="F:channel activity"/>
    <property type="evidence" value="ECO:0007669"/>
    <property type="project" value="InterPro"/>
</dbReference>
<reference evidence="5 6" key="1">
    <citation type="submission" date="2024-04" db="EMBL/GenBank/DDBJ databases">
        <authorList>
            <person name="Fracassetti M."/>
        </authorList>
    </citation>
    <scope>NUCLEOTIDE SEQUENCE [LARGE SCALE GENOMIC DNA]</scope>
</reference>
<name>A0AAV2C8X4_9ROSI</name>
<evidence type="ECO:0000313" key="6">
    <source>
        <dbReference type="Proteomes" id="UP001497516"/>
    </source>
</evidence>
<accession>A0AAV2C8X4</accession>
<dbReference type="EMBL" id="OZ034813">
    <property type="protein sequence ID" value="CAL1352295.1"/>
    <property type="molecule type" value="Genomic_DNA"/>
</dbReference>